<evidence type="ECO:0000256" key="5">
    <source>
        <dbReference type="ARBA" id="ARBA00023136"/>
    </source>
</evidence>
<keyword evidence="4 6" id="KW-1133">Transmembrane helix</keyword>
<dbReference type="EMBL" id="LSRL02000063">
    <property type="protein sequence ID" value="TDG46196.1"/>
    <property type="molecule type" value="Genomic_DNA"/>
</dbReference>
<proteinExistence type="inferred from homology"/>
<dbReference type="Proteomes" id="UP000295192">
    <property type="component" value="Unassembled WGS sequence"/>
</dbReference>
<accession>A0A484BBH1</accession>
<evidence type="ECO:0000256" key="3">
    <source>
        <dbReference type="ARBA" id="ARBA00022692"/>
    </source>
</evidence>
<keyword evidence="3 6" id="KW-0812">Transmembrane</keyword>
<sequence>MFSFLNQSLYDRQLTAINSAVRESRFRLRAKSDNFMSLDHNYCVQLLISLWYAIIANTEVVCYLAVCVNQAANSSIISLPMPFLVLYWGALTLPRPTKTFWVTLITYTLAMIFFKCIMHQKIVLDPKLVQMAKTTDFELFSKHGKAIYDLLLLVVLFWHRYMLKKQGIWNMPRSETQLNAKASKTFVRERPTDILRKLREESGSEQRHDSTDSANAAELERDINDLLRPGNENKYVYRNIESEYYRNGMKDLENFNFDILATDHIMIYDAVDITSVKFDANSVTLWNMSPPDKKRLLNDLISGKEMDIRLKLSFNSGVMTETVLYETTYTLTKNKEKTREMLIRAISDDNSKEDIVVPDILPKFITVQKMRIS</sequence>
<dbReference type="InterPro" id="IPR031334">
    <property type="entry name" value="Piezo_cap_dom"/>
</dbReference>
<dbReference type="GO" id="GO:0071260">
    <property type="term" value="P:cellular response to mechanical stimulus"/>
    <property type="evidence" value="ECO:0007669"/>
    <property type="project" value="TreeGrafter"/>
</dbReference>
<dbReference type="GO" id="GO:0008381">
    <property type="term" value="F:mechanosensitive monoatomic ion channel activity"/>
    <property type="evidence" value="ECO:0007669"/>
    <property type="project" value="InterPro"/>
</dbReference>
<gene>
    <name evidence="9" type="ORF">AWZ03_007404</name>
</gene>
<dbReference type="PANTHER" id="PTHR13167">
    <property type="entry name" value="PIEZO-TYPE MECHANOSENSITIVE ION CHANNEL COMPONENT"/>
    <property type="match status" value="1"/>
</dbReference>
<dbReference type="PANTHER" id="PTHR13167:SF25">
    <property type="entry name" value="PIEZO-TYPE MECHANOSENSITIVE ION CHANNEL COMPONENT"/>
    <property type="match status" value="1"/>
</dbReference>
<evidence type="ECO:0000256" key="6">
    <source>
        <dbReference type="SAM" id="Phobius"/>
    </source>
</evidence>
<evidence type="ECO:0000313" key="10">
    <source>
        <dbReference type="Proteomes" id="UP000295192"/>
    </source>
</evidence>
<dbReference type="GO" id="GO:0005886">
    <property type="term" value="C:plasma membrane"/>
    <property type="evidence" value="ECO:0007669"/>
    <property type="project" value="TreeGrafter"/>
</dbReference>
<feature type="transmembrane region" description="Helical" evidence="6">
    <location>
        <begin position="146"/>
        <end position="163"/>
    </location>
</feature>
<evidence type="ECO:0000313" key="9">
    <source>
        <dbReference type="EMBL" id="TDG46196.1"/>
    </source>
</evidence>
<dbReference type="OrthoDB" id="303066at2759"/>
<evidence type="ECO:0000256" key="1">
    <source>
        <dbReference type="ARBA" id="ARBA00004141"/>
    </source>
</evidence>
<feature type="transmembrane region" description="Helical" evidence="6">
    <location>
        <begin position="100"/>
        <end position="120"/>
    </location>
</feature>
<feature type="domain" description="Piezo non-specific cation channel cap" evidence="7">
    <location>
        <begin position="257"/>
        <end position="369"/>
    </location>
</feature>
<keyword evidence="5 6" id="KW-0472">Membrane</keyword>
<dbReference type="InterPro" id="IPR027272">
    <property type="entry name" value="Piezo"/>
</dbReference>
<feature type="transmembrane region" description="Helical" evidence="6">
    <location>
        <begin position="46"/>
        <end position="66"/>
    </location>
</feature>
<evidence type="ECO:0000259" key="8">
    <source>
        <dbReference type="Pfam" id="PF23188"/>
    </source>
</evidence>
<feature type="domain" description="Piezo transmembrane helical unit" evidence="8">
    <location>
        <begin position="56"/>
        <end position="170"/>
    </location>
</feature>
<keyword evidence="10" id="KW-1185">Reference proteome</keyword>
<organism evidence="9 10">
    <name type="scientific">Drosophila navojoa</name>
    <name type="common">Fruit fly</name>
    <dbReference type="NCBI Taxonomy" id="7232"/>
    <lineage>
        <taxon>Eukaryota</taxon>
        <taxon>Metazoa</taxon>
        <taxon>Ecdysozoa</taxon>
        <taxon>Arthropoda</taxon>
        <taxon>Hexapoda</taxon>
        <taxon>Insecta</taxon>
        <taxon>Pterygota</taxon>
        <taxon>Neoptera</taxon>
        <taxon>Endopterygota</taxon>
        <taxon>Diptera</taxon>
        <taxon>Brachycera</taxon>
        <taxon>Muscomorpha</taxon>
        <taxon>Ephydroidea</taxon>
        <taxon>Drosophilidae</taxon>
        <taxon>Drosophila</taxon>
    </lineage>
</organism>
<dbReference type="InterPro" id="IPR056768">
    <property type="entry name" value="THU_Piezo"/>
</dbReference>
<evidence type="ECO:0000256" key="4">
    <source>
        <dbReference type="ARBA" id="ARBA00022989"/>
    </source>
</evidence>
<comment type="caution">
    <text evidence="9">The sequence shown here is derived from an EMBL/GenBank/DDBJ whole genome shotgun (WGS) entry which is preliminary data.</text>
</comment>
<comment type="subcellular location">
    <subcellularLocation>
        <location evidence="1">Membrane</location>
        <topology evidence="1">Multi-pass membrane protein</topology>
    </subcellularLocation>
</comment>
<dbReference type="Pfam" id="PF12166">
    <property type="entry name" value="Piezo_cap"/>
    <property type="match status" value="1"/>
</dbReference>
<reference evidence="9 10" key="1">
    <citation type="journal article" date="2019" name="J. Hered.">
        <title>An Improved Genome Assembly for Drosophila navojoa, the Basal Species in the mojavensis Cluster.</title>
        <authorList>
            <person name="Vanderlinde T."/>
            <person name="Dupim E.G."/>
            <person name="Nazario-Yepiz N.O."/>
            <person name="Carvalho A.B."/>
        </authorList>
    </citation>
    <scope>NUCLEOTIDE SEQUENCE [LARGE SCALE GENOMIC DNA]</scope>
    <source>
        <strain evidence="9">Navoj_Jal97</strain>
        <tissue evidence="9">Whole organism</tissue>
    </source>
</reference>
<dbReference type="GO" id="GO:0005261">
    <property type="term" value="F:monoatomic cation channel activity"/>
    <property type="evidence" value="ECO:0007669"/>
    <property type="project" value="TreeGrafter"/>
</dbReference>
<dbReference type="GO" id="GO:0050982">
    <property type="term" value="P:detection of mechanical stimulus"/>
    <property type="evidence" value="ECO:0007669"/>
    <property type="project" value="TreeGrafter"/>
</dbReference>
<dbReference type="Pfam" id="PF23188">
    <property type="entry name" value="THU_Piezo1"/>
    <property type="match status" value="1"/>
</dbReference>
<protein>
    <submittedName>
        <fullName evidence="9">Uncharacterized protein</fullName>
    </submittedName>
</protein>
<name>A0A484BBH1_DRONA</name>
<dbReference type="STRING" id="7232.A0A484BBH1"/>
<evidence type="ECO:0000256" key="2">
    <source>
        <dbReference type="ARBA" id="ARBA00007821"/>
    </source>
</evidence>
<comment type="similarity">
    <text evidence="2">Belongs to the PIEZO (TC 1.A.75) family.</text>
</comment>
<feature type="transmembrane region" description="Helical" evidence="6">
    <location>
        <begin position="72"/>
        <end position="93"/>
    </location>
</feature>
<dbReference type="AlphaFoldDB" id="A0A484BBH1"/>
<dbReference type="GO" id="GO:0042391">
    <property type="term" value="P:regulation of membrane potential"/>
    <property type="evidence" value="ECO:0007669"/>
    <property type="project" value="TreeGrafter"/>
</dbReference>
<evidence type="ECO:0000259" key="7">
    <source>
        <dbReference type="Pfam" id="PF12166"/>
    </source>
</evidence>